<dbReference type="AlphaFoldDB" id="A0A495W2P0"/>
<sequence>MKFNPMFSDLFQPELLGRVTKGDVPESFQSALAAGWEADPSGAWVLRLFSESYRGDRSSFTDLTGYEAAVNGRAIPDLDLAADHPARAEVLVRRAYSFAHCALFALNQTLGAPPGSAYISIGPTLYDEGLVTGSVTFCVQHNEEEPYLADISRVTLSGILVVDSDDCVSPLV</sequence>
<proteinExistence type="predicted"/>
<gene>
    <name evidence="1" type="ORF">C8E97_2705</name>
</gene>
<name>A0A495W2P0_9PSEU</name>
<evidence type="ECO:0000313" key="1">
    <source>
        <dbReference type="EMBL" id="RKT54108.1"/>
    </source>
</evidence>
<evidence type="ECO:0000313" key="2">
    <source>
        <dbReference type="Proteomes" id="UP000282084"/>
    </source>
</evidence>
<organism evidence="1 2">
    <name type="scientific">Saccharothrix australiensis</name>
    <dbReference type="NCBI Taxonomy" id="2072"/>
    <lineage>
        <taxon>Bacteria</taxon>
        <taxon>Bacillati</taxon>
        <taxon>Actinomycetota</taxon>
        <taxon>Actinomycetes</taxon>
        <taxon>Pseudonocardiales</taxon>
        <taxon>Pseudonocardiaceae</taxon>
        <taxon>Saccharothrix</taxon>
    </lineage>
</organism>
<dbReference type="Proteomes" id="UP000282084">
    <property type="component" value="Unassembled WGS sequence"/>
</dbReference>
<comment type="caution">
    <text evidence="1">The sequence shown here is derived from an EMBL/GenBank/DDBJ whole genome shotgun (WGS) entry which is preliminary data.</text>
</comment>
<protein>
    <submittedName>
        <fullName evidence="1">Uncharacterized protein</fullName>
    </submittedName>
</protein>
<accession>A0A495W2P0</accession>
<keyword evidence="2" id="KW-1185">Reference proteome</keyword>
<reference evidence="1 2" key="1">
    <citation type="submission" date="2018-10" db="EMBL/GenBank/DDBJ databases">
        <title>Sequencing the genomes of 1000 actinobacteria strains.</title>
        <authorList>
            <person name="Klenk H.-P."/>
        </authorList>
    </citation>
    <scope>NUCLEOTIDE SEQUENCE [LARGE SCALE GENOMIC DNA]</scope>
    <source>
        <strain evidence="1 2">DSM 43800</strain>
    </source>
</reference>
<dbReference type="EMBL" id="RBXO01000001">
    <property type="protein sequence ID" value="RKT54108.1"/>
    <property type="molecule type" value="Genomic_DNA"/>
</dbReference>